<gene>
    <name evidence="6" type="ORF">DILT_LOCUS2165</name>
</gene>
<dbReference type="GO" id="GO:0015279">
    <property type="term" value="F:store-operated calcium channel activity"/>
    <property type="evidence" value="ECO:0007669"/>
    <property type="project" value="TreeGrafter"/>
</dbReference>
<keyword evidence="5" id="KW-1133">Transmembrane helix</keyword>
<dbReference type="EMBL" id="UYRU01041756">
    <property type="protein sequence ID" value="VDK69543.1"/>
    <property type="molecule type" value="Genomic_DNA"/>
</dbReference>
<keyword evidence="2" id="KW-0406">Ion transport</keyword>
<keyword evidence="5" id="KW-0472">Membrane</keyword>
<dbReference type="PANTHER" id="PTHR10117">
    <property type="entry name" value="TRANSIENT RECEPTOR POTENTIAL CHANNEL"/>
    <property type="match status" value="1"/>
</dbReference>
<evidence type="ECO:0000256" key="4">
    <source>
        <dbReference type="SAM" id="MobiDB-lite"/>
    </source>
</evidence>
<feature type="transmembrane region" description="Helical" evidence="5">
    <location>
        <begin position="66"/>
        <end position="87"/>
    </location>
</feature>
<dbReference type="AlphaFoldDB" id="A0A3P6SIR0"/>
<dbReference type="PANTHER" id="PTHR10117:SF54">
    <property type="entry name" value="TRANSIENT RECEPTOR POTENTIAL-GAMMA PROTEIN"/>
    <property type="match status" value="1"/>
</dbReference>
<dbReference type="Proteomes" id="UP000281553">
    <property type="component" value="Unassembled WGS sequence"/>
</dbReference>
<keyword evidence="3" id="KW-0407">Ion channel</keyword>
<evidence type="ECO:0000256" key="2">
    <source>
        <dbReference type="ARBA" id="ARBA00023065"/>
    </source>
</evidence>
<dbReference type="OrthoDB" id="2373987at2759"/>
<dbReference type="GO" id="GO:0051480">
    <property type="term" value="P:regulation of cytosolic calcium ion concentration"/>
    <property type="evidence" value="ECO:0007669"/>
    <property type="project" value="TreeGrafter"/>
</dbReference>
<organism evidence="6 7">
    <name type="scientific">Dibothriocephalus latus</name>
    <name type="common">Fish tapeworm</name>
    <name type="synonym">Diphyllobothrium latum</name>
    <dbReference type="NCBI Taxonomy" id="60516"/>
    <lineage>
        <taxon>Eukaryota</taxon>
        <taxon>Metazoa</taxon>
        <taxon>Spiralia</taxon>
        <taxon>Lophotrochozoa</taxon>
        <taxon>Platyhelminthes</taxon>
        <taxon>Cestoda</taxon>
        <taxon>Eucestoda</taxon>
        <taxon>Diphyllobothriidea</taxon>
        <taxon>Diphyllobothriidae</taxon>
        <taxon>Dibothriocephalus</taxon>
    </lineage>
</organism>
<evidence type="ECO:0000256" key="3">
    <source>
        <dbReference type="ARBA" id="ARBA00023303"/>
    </source>
</evidence>
<feature type="region of interest" description="Disordered" evidence="4">
    <location>
        <begin position="198"/>
        <end position="251"/>
    </location>
</feature>
<dbReference type="GO" id="GO:0005886">
    <property type="term" value="C:plasma membrane"/>
    <property type="evidence" value="ECO:0007669"/>
    <property type="project" value="TreeGrafter"/>
</dbReference>
<dbReference type="GO" id="GO:0034703">
    <property type="term" value="C:cation channel complex"/>
    <property type="evidence" value="ECO:0007669"/>
    <property type="project" value="TreeGrafter"/>
</dbReference>
<evidence type="ECO:0000256" key="1">
    <source>
        <dbReference type="ARBA" id="ARBA00022448"/>
    </source>
</evidence>
<keyword evidence="1" id="KW-0813">Transport</keyword>
<keyword evidence="7" id="KW-1185">Reference proteome</keyword>
<protein>
    <recommendedName>
        <fullName evidence="8">Ion transport domain-containing protein</fullName>
    </recommendedName>
</protein>
<dbReference type="InterPro" id="IPR002153">
    <property type="entry name" value="TRPC_channel"/>
</dbReference>
<name>A0A3P6SIR0_DIBLA</name>
<reference evidence="6 7" key="1">
    <citation type="submission" date="2018-11" db="EMBL/GenBank/DDBJ databases">
        <authorList>
            <consortium name="Pathogen Informatics"/>
        </authorList>
    </citation>
    <scope>NUCLEOTIDE SEQUENCE [LARGE SCALE GENOMIC DNA]</scope>
</reference>
<evidence type="ECO:0000313" key="7">
    <source>
        <dbReference type="Proteomes" id="UP000281553"/>
    </source>
</evidence>
<evidence type="ECO:0008006" key="8">
    <source>
        <dbReference type="Google" id="ProtNLM"/>
    </source>
</evidence>
<feature type="compositionally biased region" description="Acidic residues" evidence="4">
    <location>
        <begin position="206"/>
        <end position="236"/>
    </location>
</feature>
<dbReference type="GO" id="GO:0070679">
    <property type="term" value="F:inositol 1,4,5 trisphosphate binding"/>
    <property type="evidence" value="ECO:0007669"/>
    <property type="project" value="TreeGrafter"/>
</dbReference>
<keyword evidence="5" id="KW-0812">Transmembrane</keyword>
<accession>A0A3P6SIR0</accession>
<evidence type="ECO:0000256" key="5">
    <source>
        <dbReference type="SAM" id="Phobius"/>
    </source>
</evidence>
<evidence type="ECO:0000313" key="6">
    <source>
        <dbReference type="EMBL" id="VDK69543.1"/>
    </source>
</evidence>
<sequence length="416" mass="46909">MNWTPLSCVKQQIFEAENLFDLLLETCLMQTFFRLCPSPPPIDLPEHKYSDGMIDTDSTTVVVDSVGMVLVAVYHGIIIIVLVNMLIAMMSHSFESIQPDALPAKDSQGFELNRLLDWIQKVFTLGSEGNPVSVAAARHPSNGQFKSNRATGIGDRESMGALYRLAATSPICRSLTSDTNDDQASVTYAVDMDGFRSEANIRASQEEEEEEREKKEEEEEEEEEEERNEDKEEEEEANKKEGKQKKGREEGRELSDCDVEWKFARTKLWLNYIDNSSTLPSPFNILPTAHSLVRGMDFIKRCFADSSTFISGDARSIQFIKVSLKHPLLRRPYSPPSSHLTFLSMSTRTPKYLSSLLHRHRCRLIVCMAMHSAWQLCPNLFSLLIAFVSSISRRVHHLGTIVGELANGQVGSGRIQ</sequence>
<proteinExistence type="predicted"/>